<name>A0ABP1G070_9CHLO</name>
<keyword evidence="2" id="KW-1185">Reference proteome</keyword>
<reference evidence="1 2" key="1">
    <citation type="submission" date="2024-06" db="EMBL/GenBank/DDBJ databases">
        <authorList>
            <person name="Kraege A."/>
            <person name="Thomma B."/>
        </authorList>
    </citation>
    <scope>NUCLEOTIDE SEQUENCE [LARGE SCALE GENOMIC DNA]</scope>
</reference>
<protein>
    <submittedName>
        <fullName evidence="1">G8308 protein</fullName>
    </submittedName>
</protein>
<dbReference type="EMBL" id="CAXHTA020000012">
    <property type="protein sequence ID" value="CAL5225483.1"/>
    <property type="molecule type" value="Genomic_DNA"/>
</dbReference>
<sequence>MAHISVTDEEVKEWEPQLAKIVDWFAQLQAVDVEGVPPALRADLSDENVTRPDEVVQYTDREGLLREVPEMQGEFVKVPKIL</sequence>
<dbReference type="NCBIfam" id="TIGR00135">
    <property type="entry name" value="gatC"/>
    <property type="match status" value="1"/>
</dbReference>
<gene>
    <name evidence="1" type="primary">g8308</name>
    <name evidence="1" type="ORF">VP750_LOCUS7142</name>
</gene>
<dbReference type="InterPro" id="IPR003837">
    <property type="entry name" value="GatC"/>
</dbReference>
<organism evidence="1 2">
    <name type="scientific">Coccomyxa viridis</name>
    <dbReference type="NCBI Taxonomy" id="1274662"/>
    <lineage>
        <taxon>Eukaryota</taxon>
        <taxon>Viridiplantae</taxon>
        <taxon>Chlorophyta</taxon>
        <taxon>core chlorophytes</taxon>
        <taxon>Trebouxiophyceae</taxon>
        <taxon>Trebouxiophyceae incertae sedis</taxon>
        <taxon>Coccomyxaceae</taxon>
        <taxon>Coccomyxa</taxon>
    </lineage>
</organism>
<dbReference type="SUPFAM" id="SSF141000">
    <property type="entry name" value="Glu-tRNAGln amidotransferase C subunit"/>
    <property type="match status" value="1"/>
</dbReference>
<dbReference type="Proteomes" id="UP001497392">
    <property type="component" value="Unassembled WGS sequence"/>
</dbReference>
<dbReference type="PANTHER" id="PTHR15004">
    <property type="entry name" value="GLUTAMYL-TRNA(GLN) AMIDOTRANSFERASE SUBUNIT C, MITOCHONDRIAL"/>
    <property type="match status" value="1"/>
</dbReference>
<dbReference type="Pfam" id="PF02686">
    <property type="entry name" value="GatC"/>
    <property type="match status" value="1"/>
</dbReference>
<dbReference type="InterPro" id="IPR036113">
    <property type="entry name" value="Asp/Glu-ADT_sf_sub_c"/>
</dbReference>
<dbReference type="PANTHER" id="PTHR15004:SF0">
    <property type="entry name" value="GLUTAMYL-TRNA(GLN) AMIDOTRANSFERASE SUBUNIT C, MITOCHONDRIAL"/>
    <property type="match status" value="1"/>
</dbReference>
<evidence type="ECO:0000313" key="2">
    <source>
        <dbReference type="Proteomes" id="UP001497392"/>
    </source>
</evidence>
<proteinExistence type="predicted"/>
<accession>A0ABP1G070</accession>
<evidence type="ECO:0000313" key="1">
    <source>
        <dbReference type="EMBL" id="CAL5225483.1"/>
    </source>
</evidence>
<dbReference type="Gene3D" id="1.10.20.60">
    <property type="entry name" value="Glu-tRNAGln amidotransferase C subunit, N-terminal domain"/>
    <property type="match status" value="1"/>
</dbReference>
<comment type="caution">
    <text evidence="1">The sequence shown here is derived from an EMBL/GenBank/DDBJ whole genome shotgun (WGS) entry which is preliminary data.</text>
</comment>